<keyword evidence="2" id="KW-1185">Reference proteome</keyword>
<evidence type="ECO:0000313" key="2">
    <source>
        <dbReference type="Proteomes" id="UP000276133"/>
    </source>
</evidence>
<gene>
    <name evidence="1" type="ORF">BpHYR1_040989</name>
</gene>
<dbReference type="EMBL" id="REGN01005375">
    <property type="protein sequence ID" value="RNA13576.1"/>
    <property type="molecule type" value="Genomic_DNA"/>
</dbReference>
<protein>
    <submittedName>
        <fullName evidence="1">Uncharacterized protein</fullName>
    </submittedName>
</protein>
<sequence length="100" mass="11905">MLRYNRILAISLLRYNPLRGKKAVMSRDPLHCCLNYYIVDYHRDRKPPYLERLRQETFDLTGTSNSDFVIFGQLVHAQNGDDVLRRLEVLEYFWTPLATL</sequence>
<dbReference type="Proteomes" id="UP000276133">
    <property type="component" value="Unassembled WGS sequence"/>
</dbReference>
<dbReference type="AlphaFoldDB" id="A0A3M7QQA3"/>
<accession>A0A3M7QQA3</accession>
<organism evidence="1 2">
    <name type="scientific">Brachionus plicatilis</name>
    <name type="common">Marine rotifer</name>
    <name type="synonym">Brachionus muelleri</name>
    <dbReference type="NCBI Taxonomy" id="10195"/>
    <lineage>
        <taxon>Eukaryota</taxon>
        <taxon>Metazoa</taxon>
        <taxon>Spiralia</taxon>
        <taxon>Gnathifera</taxon>
        <taxon>Rotifera</taxon>
        <taxon>Eurotatoria</taxon>
        <taxon>Monogononta</taxon>
        <taxon>Pseudotrocha</taxon>
        <taxon>Ploima</taxon>
        <taxon>Brachionidae</taxon>
        <taxon>Brachionus</taxon>
    </lineage>
</organism>
<reference evidence="1 2" key="1">
    <citation type="journal article" date="2018" name="Sci. Rep.">
        <title>Genomic signatures of local adaptation to the degree of environmental predictability in rotifers.</title>
        <authorList>
            <person name="Franch-Gras L."/>
            <person name="Hahn C."/>
            <person name="Garcia-Roger E.M."/>
            <person name="Carmona M.J."/>
            <person name="Serra M."/>
            <person name="Gomez A."/>
        </authorList>
    </citation>
    <scope>NUCLEOTIDE SEQUENCE [LARGE SCALE GENOMIC DNA]</scope>
    <source>
        <strain evidence="1">HYR1</strain>
    </source>
</reference>
<evidence type="ECO:0000313" key="1">
    <source>
        <dbReference type="EMBL" id="RNA13576.1"/>
    </source>
</evidence>
<name>A0A3M7QQA3_BRAPC</name>
<dbReference type="OrthoDB" id="7435197at2759"/>
<proteinExistence type="predicted"/>
<comment type="caution">
    <text evidence="1">The sequence shown here is derived from an EMBL/GenBank/DDBJ whole genome shotgun (WGS) entry which is preliminary data.</text>
</comment>